<feature type="compositionally biased region" description="Polar residues" evidence="4">
    <location>
        <begin position="34"/>
        <end position="44"/>
    </location>
</feature>
<evidence type="ECO:0000256" key="4">
    <source>
        <dbReference type="SAM" id="MobiDB-lite"/>
    </source>
</evidence>
<feature type="region of interest" description="Disordered" evidence="4">
    <location>
        <begin position="642"/>
        <end position="661"/>
    </location>
</feature>
<evidence type="ECO:0000313" key="5">
    <source>
        <dbReference type="EMBL" id="RDY01061.1"/>
    </source>
</evidence>
<dbReference type="EMBL" id="QJKJ01002848">
    <property type="protein sequence ID" value="RDY01061.1"/>
    <property type="molecule type" value="Genomic_DNA"/>
</dbReference>
<feature type="region of interest" description="Disordered" evidence="4">
    <location>
        <begin position="32"/>
        <end position="66"/>
    </location>
</feature>
<evidence type="ECO:0000313" key="6">
    <source>
        <dbReference type="Proteomes" id="UP000257109"/>
    </source>
</evidence>
<feature type="non-terminal residue" evidence="5">
    <location>
        <position position="661"/>
    </location>
</feature>
<protein>
    <submittedName>
        <fullName evidence="5">Protein WEAK CHLOROPLAST MOVEMENT UNDER BLUE LIGHT 1</fullName>
    </submittedName>
</protein>
<name>A0A371HE46_MUCPR</name>
<reference evidence="5" key="1">
    <citation type="submission" date="2018-05" db="EMBL/GenBank/DDBJ databases">
        <title>Draft genome of Mucuna pruriens seed.</title>
        <authorList>
            <person name="Nnadi N.E."/>
            <person name="Vos R."/>
            <person name="Hasami M.H."/>
            <person name="Devisetty U.K."/>
            <person name="Aguiy J.C."/>
        </authorList>
    </citation>
    <scope>NUCLEOTIDE SEQUENCE [LARGE SCALE GENOMIC DNA]</scope>
    <source>
        <strain evidence="5">JCA_2017</strain>
    </source>
</reference>
<keyword evidence="2 3" id="KW-0175">Coiled coil</keyword>
<feature type="coiled-coil region" evidence="3">
    <location>
        <begin position="226"/>
        <end position="368"/>
    </location>
</feature>
<dbReference type="Pfam" id="PF05701">
    <property type="entry name" value="WEMBL"/>
    <property type="match status" value="1"/>
</dbReference>
<gene>
    <name evidence="5" type="primary">WEB1</name>
    <name evidence="5" type="ORF">CR513_15667</name>
</gene>
<dbReference type="AlphaFoldDB" id="A0A371HE46"/>
<dbReference type="InterPro" id="IPR008545">
    <property type="entry name" value="Web"/>
</dbReference>
<feature type="non-terminal residue" evidence="5">
    <location>
        <position position="1"/>
    </location>
</feature>
<evidence type="ECO:0000256" key="2">
    <source>
        <dbReference type="ARBA" id="ARBA00023054"/>
    </source>
</evidence>
<accession>A0A371HE46</accession>
<dbReference type="GO" id="GO:0009903">
    <property type="term" value="P:chloroplast avoidance movement"/>
    <property type="evidence" value="ECO:0007669"/>
    <property type="project" value="TreeGrafter"/>
</dbReference>
<dbReference type="GO" id="GO:0009904">
    <property type="term" value="P:chloroplast accumulation movement"/>
    <property type="evidence" value="ECO:0007669"/>
    <property type="project" value="TreeGrafter"/>
</dbReference>
<dbReference type="Proteomes" id="UP000257109">
    <property type="component" value="Unassembled WGS sequence"/>
</dbReference>
<feature type="coiled-coil region" evidence="3">
    <location>
        <begin position="411"/>
        <end position="459"/>
    </location>
</feature>
<comment type="similarity">
    <text evidence="1">Belongs to the WEB family.</text>
</comment>
<proteinExistence type="inferred from homology"/>
<organism evidence="5 6">
    <name type="scientific">Mucuna pruriens</name>
    <name type="common">Velvet bean</name>
    <name type="synonym">Dolichos pruriens</name>
    <dbReference type="NCBI Taxonomy" id="157652"/>
    <lineage>
        <taxon>Eukaryota</taxon>
        <taxon>Viridiplantae</taxon>
        <taxon>Streptophyta</taxon>
        <taxon>Embryophyta</taxon>
        <taxon>Tracheophyta</taxon>
        <taxon>Spermatophyta</taxon>
        <taxon>Magnoliopsida</taxon>
        <taxon>eudicotyledons</taxon>
        <taxon>Gunneridae</taxon>
        <taxon>Pentapetalae</taxon>
        <taxon>rosids</taxon>
        <taxon>fabids</taxon>
        <taxon>Fabales</taxon>
        <taxon>Fabaceae</taxon>
        <taxon>Papilionoideae</taxon>
        <taxon>50 kb inversion clade</taxon>
        <taxon>NPAAA clade</taxon>
        <taxon>indigoferoid/millettioid clade</taxon>
        <taxon>Phaseoleae</taxon>
        <taxon>Mucuna</taxon>
    </lineage>
</organism>
<keyword evidence="6" id="KW-1185">Reference proteome</keyword>
<sequence length="661" mass="73522">PCFEKYRRGATFRILHGNTIRIPVLRNIEEGPLSKSSMEPQSESPLGRIDSPGSSDNSPKLSKHVIDTAAPFESVKDAASKFGGRIDWKSRRTQSLVEEKSRHAEDFGKEETAEELENTKKLIKELKINLEKVEKDELQSIEEAKRVILKIEEMEQDIASEASIEAKTQLEVEKGMHTAALSELELIKKELDSLRKEYDSMASGRDIAINNAEETVAASKQIQKAVEDLTAELIATKEALNSARTAYLEAEEHRSGVVDEESRNLKLELEQAEEELQILNEQVLSARVLKSKLESASSLLLDLKAELAAYMESKVKEECYKEQQEELEELKLNIEQATSDVNSLREACASLKAKLEEEKLVLASLKQSEEMASAAVVTLQAELEKSGSATAFIQMKEKEAREMAAELPKILQKAAQEADEAKSLALAAQTELLEAQEEAEQAKAKSVTLESSLLAAQKEIEAAKVAEILARDAIIALEKSESAQSNNDKDSSSMVTLSLDEYHELSRRAYKAEEQANARIEAANSQIKIARQSELRSLEKLEELNEELSVRNESLKIATGNSEKATEGKIAIEQELRTCRAEQEQQKKAGELDEQTTAPTQPVDDPSSPKEKVPSNNTETGTTSDKTKKKKKKKSLIPSKVVMFFAKKKTHPTQPSNKYHF</sequence>
<dbReference type="OrthoDB" id="1432432at2759"/>
<feature type="region of interest" description="Disordered" evidence="4">
    <location>
        <begin position="580"/>
        <end position="635"/>
    </location>
</feature>
<dbReference type="STRING" id="157652.A0A371HE46"/>
<dbReference type="PANTHER" id="PTHR32054:SF46">
    <property type="entry name" value="WEB FAMILY PROTEIN-RELATED"/>
    <property type="match status" value="1"/>
</dbReference>
<evidence type="ECO:0000256" key="1">
    <source>
        <dbReference type="ARBA" id="ARBA00005485"/>
    </source>
</evidence>
<evidence type="ECO:0000256" key="3">
    <source>
        <dbReference type="SAM" id="Coils"/>
    </source>
</evidence>
<feature type="coiled-coil region" evidence="3">
    <location>
        <begin position="109"/>
        <end position="143"/>
    </location>
</feature>
<dbReference type="PANTHER" id="PTHR32054">
    <property type="entry name" value="HEAVY CHAIN, PUTATIVE, EXPRESSED-RELATED-RELATED"/>
    <property type="match status" value="1"/>
</dbReference>
<feature type="coiled-coil region" evidence="3">
    <location>
        <begin position="513"/>
        <end position="558"/>
    </location>
</feature>
<feature type="compositionally biased region" description="Basic and acidic residues" evidence="4">
    <location>
        <begin position="580"/>
        <end position="591"/>
    </location>
</feature>
<feature type="compositionally biased region" description="Polar residues" evidence="4">
    <location>
        <begin position="652"/>
        <end position="661"/>
    </location>
</feature>
<dbReference type="GO" id="GO:0005829">
    <property type="term" value="C:cytosol"/>
    <property type="evidence" value="ECO:0007669"/>
    <property type="project" value="TreeGrafter"/>
</dbReference>
<comment type="caution">
    <text evidence="5">The sequence shown here is derived from an EMBL/GenBank/DDBJ whole genome shotgun (WGS) entry which is preliminary data.</text>
</comment>